<protein>
    <submittedName>
        <fullName evidence="1">UDP-glycosyltransferase</fullName>
    </submittedName>
</protein>
<dbReference type="SUPFAM" id="SSF53756">
    <property type="entry name" value="UDP-Glycosyltransferase/glycogen phosphorylase"/>
    <property type="match status" value="1"/>
</dbReference>
<name>A0ABU3CR89_9FLAO</name>
<keyword evidence="2" id="KW-1185">Reference proteome</keyword>
<evidence type="ECO:0000313" key="2">
    <source>
        <dbReference type="Proteomes" id="UP001248819"/>
    </source>
</evidence>
<gene>
    <name evidence="1" type="ORF">RM529_01810</name>
</gene>
<proteinExistence type="predicted"/>
<sequence length="416" mass="48446">MQSTSQKKILIVAESINVEDSSGSKANVALILNLKDAGFEVLVYHYTRKEIQLPGIRCVAIKEKKFNPLFLLSRLQRKLQHKLKVNLAKYLEPVFGFSFTFFNDVKSIASALRKEKTFEPDIVLTLSKGASFRPHYALLNTPKLHNKWMAYIHDPYPFHYYPEPYNWSEPGYKKKIDFFRNVSEKCKWTAFPSVLLKEWMNSKFPKLEGKEVILPHQLIEDENSVELPHFFNPRKFTLLHAGNLMKQRSPFHLINAFQKFTTKIPEAKKDAELLLIGQSSYHREKLHQVANQIPQLRLNDYLNYKTVLALQKNVSVNIILESKAEISPFLPGKFPHCIEAAKPILLLGPRNSESFRLLGEEYPYWSKANDEAKILDLLEKLFNSWLENNKMISMERSDLKEYLSSHHLKKIMNQII</sequence>
<reference evidence="1 2" key="1">
    <citation type="submission" date="2023-09" db="EMBL/GenBank/DDBJ databases">
        <authorList>
            <person name="Rey-Velasco X."/>
        </authorList>
    </citation>
    <scope>NUCLEOTIDE SEQUENCE [LARGE SCALE GENOMIC DNA]</scope>
    <source>
        <strain evidence="1 2">F297</strain>
    </source>
</reference>
<comment type="caution">
    <text evidence="1">The sequence shown here is derived from an EMBL/GenBank/DDBJ whole genome shotgun (WGS) entry which is preliminary data.</text>
</comment>
<accession>A0ABU3CR89</accession>
<dbReference type="Proteomes" id="UP001248819">
    <property type="component" value="Unassembled WGS sequence"/>
</dbReference>
<organism evidence="1 2">
    <name type="scientific">Autumnicola edwardsiae</name>
    <dbReference type="NCBI Taxonomy" id="3075594"/>
    <lineage>
        <taxon>Bacteria</taxon>
        <taxon>Pseudomonadati</taxon>
        <taxon>Bacteroidota</taxon>
        <taxon>Flavobacteriia</taxon>
        <taxon>Flavobacteriales</taxon>
        <taxon>Flavobacteriaceae</taxon>
        <taxon>Autumnicola</taxon>
    </lineage>
</organism>
<dbReference type="Gene3D" id="3.40.50.2000">
    <property type="entry name" value="Glycogen Phosphorylase B"/>
    <property type="match status" value="2"/>
</dbReference>
<dbReference type="RefSeq" id="WP_311483040.1">
    <property type="nucleotide sequence ID" value="NZ_JAVRHP010000005.1"/>
</dbReference>
<evidence type="ECO:0000313" key="1">
    <source>
        <dbReference type="EMBL" id="MDT0648861.1"/>
    </source>
</evidence>
<dbReference type="EMBL" id="JAVRHP010000005">
    <property type="protein sequence ID" value="MDT0648861.1"/>
    <property type="molecule type" value="Genomic_DNA"/>
</dbReference>